<dbReference type="PANTHER" id="PTHR30472">
    <property type="entry name" value="FERRIC ENTEROBACTIN TRANSPORT SYSTEM PERMEASE PROTEIN"/>
    <property type="match status" value="1"/>
</dbReference>
<dbReference type="Proteomes" id="UP000616595">
    <property type="component" value="Unassembled WGS sequence"/>
</dbReference>
<feature type="transmembrane region" description="Helical" evidence="8">
    <location>
        <begin position="69"/>
        <end position="89"/>
    </location>
</feature>
<dbReference type="OrthoDB" id="9792889at2"/>
<comment type="similarity">
    <text evidence="2">Belongs to the binding-protein-dependent transport system permease family. FecCD subfamily.</text>
</comment>
<dbReference type="AlphaFoldDB" id="A0A923HYZ4"/>
<comment type="caution">
    <text evidence="9">The sequence shown here is derived from an EMBL/GenBank/DDBJ whole genome shotgun (WGS) entry which is preliminary data.</text>
</comment>
<keyword evidence="3" id="KW-0813">Transport</keyword>
<reference evidence="9" key="1">
    <citation type="submission" date="2019-10" db="EMBL/GenBank/DDBJ databases">
        <authorList>
            <person name="Ross D.E."/>
            <person name="Gulliver D."/>
        </authorList>
    </citation>
    <scope>NUCLEOTIDE SEQUENCE</scope>
    <source>
        <strain evidence="9">DER-2019</strain>
    </source>
</reference>
<dbReference type="GO" id="GO:0033214">
    <property type="term" value="P:siderophore-iron import into cell"/>
    <property type="evidence" value="ECO:0007669"/>
    <property type="project" value="TreeGrafter"/>
</dbReference>
<organism evidence="9 10">
    <name type="scientific">Acetobacterium paludosum</name>
    <dbReference type="NCBI Taxonomy" id="52693"/>
    <lineage>
        <taxon>Bacteria</taxon>
        <taxon>Bacillati</taxon>
        <taxon>Bacillota</taxon>
        <taxon>Clostridia</taxon>
        <taxon>Eubacteriales</taxon>
        <taxon>Eubacteriaceae</taxon>
        <taxon>Acetobacterium</taxon>
    </lineage>
</organism>
<keyword evidence="5 8" id="KW-0812">Transmembrane</keyword>
<feature type="transmembrane region" description="Helical" evidence="8">
    <location>
        <begin position="125"/>
        <end position="144"/>
    </location>
</feature>
<gene>
    <name evidence="9" type="ORF">GH810_12805</name>
</gene>
<feature type="transmembrane region" description="Helical" evidence="8">
    <location>
        <begin position="191"/>
        <end position="222"/>
    </location>
</feature>
<dbReference type="FunFam" id="1.10.3470.10:FF:000001">
    <property type="entry name" value="Vitamin B12 ABC transporter permease BtuC"/>
    <property type="match status" value="1"/>
</dbReference>
<keyword evidence="10" id="KW-1185">Reference proteome</keyword>
<keyword evidence="4" id="KW-1003">Cell membrane</keyword>
<dbReference type="GO" id="GO:0022857">
    <property type="term" value="F:transmembrane transporter activity"/>
    <property type="evidence" value="ECO:0007669"/>
    <property type="project" value="InterPro"/>
</dbReference>
<proteinExistence type="inferred from homology"/>
<dbReference type="Gene3D" id="1.10.3470.10">
    <property type="entry name" value="ABC transporter involved in vitamin B12 uptake, BtuC"/>
    <property type="match status" value="1"/>
</dbReference>
<dbReference type="EMBL" id="WJBD01000016">
    <property type="protein sequence ID" value="MBC3889194.1"/>
    <property type="molecule type" value="Genomic_DNA"/>
</dbReference>
<dbReference type="InterPro" id="IPR000522">
    <property type="entry name" value="ABC_transptr_permease_BtuC"/>
</dbReference>
<feature type="transmembrane region" description="Helical" evidence="8">
    <location>
        <begin position="249"/>
        <end position="275"/>
    </location>
</feature>
<evidence type="ECO:0000256" key="4">
    <source>
        <dbReference type="ARBA" id="ARBA00022475"/>
    </source>
</evidence>
<dbReference type="GO" id="GO:0005886">
    <property type="term" value="C:plasma membrane"/>
    <property type="evidence" value="ECO:0007669"/>
    <property type="project" value="UniProtKB-SubCell"/>
</dbReference>
<feature type="transmembrane region" description="Helical" evidence="8">
    <location>
        <begin position="317"/>
        <end position="336"/>
    </location>
</feature>
<dbReference type="InterPro" id="IPR037294">
    <property type="entry name" value="ABC_BtuC-like"/>
</dbReference>
<evidence type="ECO:0000313" key="9">
    <source>
        <dbReference type="EMBL" id="MBC3889194.1"/>
    </source>
</evidence>
<dbReference type="SUPFAM" id="SSF81345">
    <property type="entry name" value="ABC transporter involved in vitamin B12 uptake, BtuC"/>
    <property type="match status" value="1"/>
</dbReference>
<evidence type="ECO:0000313" key="10">
    <source>
        <dbReference type="Proteomes" id="UP000616595"/>
    </source>
</evidence>
<reference evidence="9" key="2">
    <citation type="submission" date="2020-10" db="EMBL/GenBank/DDBJ databases">
        <title>Comparative genomics of the Acetobacterium genus.</title>
        <authorList>
            <person name="Marshall C."/>
            <person name="May H."/>
            <person name="Norman S."/>
        </authorList>
    </citation>
    <scope>NUCLEOTIDE SEQUENCE</scope>
    <source>
        <strain evidence="9">DER-2019</strain>
    </source>
</reference>
<sequence length="343" mass="37157">MADEQKKKPAVIVIIVSSFLLILFFFISLMLGRYQVTLGDIATVFYSKIFQTDCNVSEMVQSVILKVRIPRICAAILIGGALATAGATYQGLFKNPMISPDILGASAGAGFGAAMAILLSLPFVFIQFSAFLFGLLAVGLACLICKMVSRGKDALLILVLAGMIVGTFFSSLITLMKYVADPQSKLPEITYWLMGGLSAVSSSDVLMMLVPFFCGIVPLFLLRWQLNAMAFGDEEARAMGLNTKKLRTIYIVSATLLTAAAVAVCGMIGWIGLIIPHLTRMLVGPNHKYLIPASFLIGGVFLLMVDDLARTLFTMEIPLGILTSIIGAPFFVYLLLKRKKGWI</sequence>
<evidence type="ECO:0000256" key="6">
    <source>
        <dbReference type="ARBA" id="ARBA00022989"/>
    </source>
</evidence>
<evidence type="ECO:0000256" key="1">
    <source>
        <dbReference type="ARBA" id="ARBA00004651"/>
    </source>
</evidence>
<dbReference type="Pfam" id="PF01032">
    <property type="entry name" value="FecCD"/>
    <property type="match status" value="1"/>
</dbReference>
<evidence type="ECO:0000256" key="5">
    <source>
        <dbReference type="ARBA" id="ARBA00022692"/>
    </source>
</evidence>
<dbReference type="RefSeq" id="WP_148566791.1">
    <property type="nucleotide sequence ID" value="NZ_RXYA01000006.1"/>
</dbReference>
<evidence type="ECO:0000256" key="3">
    <source>
        <dbReference type="ARBA" id="ARBA00022448"/>
    </source>
</evidence>
<keyword evidence="6 8" id="KW-1133">Transmembrane helix</keyword>
<evidence type="ECO:0000256" key="2">
    <source>
        <dbReference type="ARBA" id="ARBA00007935"/>
    </source>
</evidence>
<dbReference type="CDD" id="cd06550">
    <property type="entry name" value="TM_ABC_iron-siderophores_like"/>
    <property type="match status" value="1"/>
</dbReference>
<comment type="subcellular location">
    <subcellularLocation>
        <location evidence="1">Cell membrane</location>
        <topology evidence="1">Multi-pass membrane protein</topology>
    </subcellularLocation>
</comment>
<evidence type="ECO:0000256" key="7">
    <source>
        <dbReference type="ARBA" id="ARBA00023136"/>
    </source>
</evidence>
<evidence type="ECO:0000256" key="8">
    <source>
        <dbReference type="SAM" id="Phobius"/>
    </source>
</evidence>
<feature type="transmembrane region" description="Helical" evidence="8">
    <location>
        <begin position="12"/>
        <end position="31"/>
    </location>
</feature>
<protein>
    <submittedName>
        <fullName evidence="9">Iron chelate uptake ABC transporter family permease subunit</fullName>
    </submittedName>
</protein>
<keyword evidence="7 8" id="KW-0472">Membrane</keyword>
<feature type="transmembrane region" description="Helical" evidence="8">
    <location>
        <begin position="101"/>
        <end position="119"/>
    </location>
</feature>
<name>A0A923HYZ4_9FIRM</name>
<feature type="transmembrane region" description="Helical" evidence="8">
    <location>
        <begin position="156"/>
        <end position="179"/>
    </location>
</feature>
<accession>A0A923HYZ4</accession>
<dbReference type="PANTHER" id="PTHR30472:SF70">
    <property type="entry name" value="MOLYBDATE IMPORT SYSTEM PERMEASE PROTEIN MOLB"/>
    <property type="match status" value="1"/>
</dbReference>